<feature type="coiled-coil region" evidence="8">
    <location>
        <begin position="628"/>
        <end position="681"/>
    </location>
</feature>
<dbReference type="Gene3D" id="3.30.70.330">
    <property type="match status" value="1"/>
</dbReference>
<dbReference type="OrthoDB" id="10250414at2759"/>
<gene>
    <name evidence="10" type="ORF">PSNMU_V1.4_AUG-EV-PASAV3_0088050</name>
</gene>
<dbReference type="SUPFAM" id="SSF82171">
    <property type="entry name" value="DPP6 N-terminal domain-like"/>
    <property type="match status" value="1"/>
</dbReference>
<dbReference type="GO" id="GO:0003723">
    <property type="term" value="F:RNA binding"/>
    <property type="evidence" value="ECO:0007669"/>
    <property type="project" value="UniProtKB-UniRule"/>
</dbReference>
<keyword evidence="4 6" id="KW-0694">RNA-binding</keyword>
<dbReference type="InterPro" id="IPR012677">
    <property type="entry name" value="Nucleotide-bd_a/b_plait_sf"/>
</dbReference>
<dbReference type="Pfam" id="PF00076">
    <property type="entry name" value="RRM_1"/>
    <property type="match status" value="1"/>
</dbReference>
<dbReference type="PANTHER" id="PTHR14068">
    <property type="entry name" value="EUKARYOTIC TRANSLATION INITIATION FACTOR 3 EIF3 -RELATED"/>
    <property type="match status" value="1"/>
</dbReference>
<evidence type="ECO:0000259" key="9">
    <source>
        <dbReference type="PROSITE" id="PS50102"/>
    </source>
</evidence>
<dbReference type="PROSITE" id="PS50102">
    <property type="entry name" value="RRM"/>
    <property type="match status" value="1"/>
</dbReference>
<dbReference type="GO" id="GO:0016282">
    <property type="term" value="C:eukaryotic 43S preinitiation complex"/>
    <property type="evidence" value="ECO:0007669"/>
    <property type="project" value="UniProtKB-UniRule"/>
</dbReference>
<keyword evidence="11" id="KW-1185">Reference proteome</keyword>
<dbReference type="GO" id="GO:0033290">
    <property type="term" value="C:eukaryotic 48S preinitiation complex"/>
    <property type="evidence" value="ECO:0007669"/>
    <property type="project" value="UniProtKB-UniRule"/>
</dbReference>
<comment type="function">
    <text evidence="6">RNA-binding component of the eukaryotic translation initiation factor 3 (eIF-3) complex, which is involved in protein synthesis of a specialized repertoire of mRNAs and, together with other initiation factors, stimulates binding of mRNA and methionyl-tRNAi to the 40S ribosome. The eIF-3 complex specifically targets and initiates translation of a subset of mRNAs involved in cell proliferation.</text>
</comment>
<evidence type="ECO:0000313" key="10">
    <source>
        <dbReference type="EMBL" id="VEU41860.1"/>
    </source>
</evidence>
<protein>
    <recommendedName>
        <fullName evidence="6 7">Eukaryotic translation initiation factor 3 subunit B</fullName>
        <shortName evidence="6 7">eIF3b</shortName>
    </recommendedName>
    <alternativeName>
        <fullName evidence="6">Eukaryotic translation initiation factor 3 subunit 9</fullName>
    </alternativeName>
</protein>
<comment type="subunit">
    <text evidence="6 7">Component of the eukaryotic translation initiation factor 3 (eIF-3) complex.</text>
</comment>
<dbReference type="HAMAP" id="MF_03001">
    <property type="entry name" value="eIF3b"/>
    <property type="match status" value="1"/>
</dbReference>
<reference evidence="10 11" key="1">
    <citation type="submission" date="2019-01" db="EMBL/GenBank/DDBJ databases">
        <authorList>
            <person name="Ferrante I. M."/>
        </authorList>
    </citation>
    <scope>NUCLEOTIDE SEQUENCE [LARGE SCALE GENOMIC DNA]</scope>
    <source>
        <strain evidence="10 11">B856</strain>
    </source>
</reference>
<evidence type="ECO:0000256" key="5">
    <source>
        <dbReference type="ARBA" id="ARBA00022917"/>
    </source>
</evidence>
<keyword evidence="2 6" id="KW-0963">Cytoplasm</keyword>
<keyword evidence="3 6" id="KW-0396">Initiation factor</keyword>
<dbReference type="Gene3D" id="2.130.10.10">
    <property type="entry name" value="YVTN repeat-like/Quinoprotein amine dehydrogenase"/>
    <property type="match status" value="2"/>
</dbReference>
<evidence type="ECO:0000256" key="7">
    <source>
        <dbReference type="PIRNR" id="PIRNR036424"/>
    </source>
</evidence>
<evidence type="ECO:0000256" key="6">
    <source>
        <dbReference type="HAMAP-Rule" id="MF_03001"/>
    </source>
</evidence>
<dbReference type="Pfam" id="PF08662">
    <property type="entry name" value="eIF2A"/>
    <property type="match status" value="1"/>
</dbReference>
<dbReference type="PANTHER" id="PTHR14068:SF0">
    <property type="entry name" value="EUKARYOTIC TRANSLATION INITIATION FACTOR 3 SUBUNIT B"/>
    <property type="match status" value="1"/>
</dbReference>
<evidence type="ECO:0000256" key="1">
    <source>
        <dbReference type="ARBA" id="ARBA00004496"/>
    </source>
</evidence>
<evidence type="ECO:0000313" key="11">
    <source>
        <dbReference type="Proteomes" id="UP000291116"/>
    </source>
</evidence>
<dbReference type="EMBL" id="CAACVS010000393">
    <property type="protein sequence ID" value="VEU41860.1"/>
    <property type="molecule type" value="Genomic_DNA"/>
</dbReference>
<dbReference type="GO" id="GO:0005852">
    <property type="term" value="C:eukaryotic translation initiation factor 3 complex"/>
    <property type="evidence" value="ECO:0007669"/>
    <property type="project" value="UniProtKB-UniRule"/>
</dbReference>
<keyword evidence="8" id="KW-0175">Coiled coil</keyword>
<dbReference type="GO" id="GO:0001732">
    <property type="term" value="P:formation of cytoplasmic translation initiation complex"/>
    <property type="evidence" value="ECO:0007669"/>
    <property type="project" value="UniProtKB-UniRule"/>
</dbReference>
<name>A0A448ZII5_9STRA</name>
<sequence>MADDAAAQRQAEIEAETEDLYNDGYFSDTSLDLNPRYPKLKESFETAIVVLNLPKVPEAKVGKLTKVVMKIISRLGNLASNEDTGFTGFVMPFNAEAGATEGFAICEYETPEEAQNAVEVLNNYKFDKNHMLVVTPYTRAKKLNDLEEKEFVEPERKPFVEKPNAMSWLEDPSQRDEFVIRQGNETVVSWFDGKADPVVDYDGEREKEAGVNWCEYYCHWSPKGSYLATLVPARGVILWSGSTYEKVGRFVAPDVKNVLFSPQENYMLTNNMRYDDEQAIKVYNIQTGKLLRAFPLFPNNIERKEDVPPPPFQWSHDDAYLARMGKDLISIYSTPSMGLLDKKSLLAEGIHEFQWSPKANILALWSPEQKNSPAHVDLIELPTRKKLRQKNLFNVTNCSMVWQNDGDYLAVKVTRHTKSKKTFYNNIELFRLNETGIPVEMLDMKDAVMSLVWEPRGSRFAMIHAENPSSTKVDVSFYDMMKKSESTGGKKGKKSAPKQTTIVPELNKVETLSGKQCNCLFWSPAGSTILLASLGDSASGTLEFYNVDNKSLTVKEHYRSNQVLWDPDGRSVATCVSQPVEGGHFKFAMDNGYILWSFQGKQLYQQSFENFYQFQWRPRAKLLSKPEIEKVRKDLKKYEKQFEKADKERARAQYLEETKGKRLQRKKIRDIISDLRKLRREQKARHVEMLDGYDSEDESNYVVREVSIETILSTKEEVVN</sequence>
<dbReference type="SUPFAM" id="SSF54928">
    <property type="entry name" value="RNA-binding domain, RBD"/>
    <property type="match status" value="1"/>
</dbReference>
<comment type="similarity">
    <text evidence="6 7">Belongs to the eIF-3 subunit B family.</text>
</comment>
<proteinExistence type="inferred from homology"/>
<organism evidence="10 11">
    <name type="scientific">Pseudo-nitzschia multistriata</name>
    <dbReference type="NCBI Taxonomy" id="183589"/>
    <lineage>
        <taxon>Eukaryota</taxon>
        <taxon>Sar</taxon>
        <taxon>Stramenopiles</taxon>
        <taxon>Ochrophyta</taxon>
        <taxon>Bacillariophyta</taxon>
        <taxon>Bacillariophyceae</taxon>
        <taxon>Bacillariophycidae</taxon>
        <taxon>Bacillariales</taxon>
        <taxon>Bacillariaceae</taxon>
        <taxon>Pseudo-nitzschia</taxon>
    </lineage>
</organism>
<dbReference type="InterPro" id="IPR013979">
    <property type="entry name" value="TIF_beta_prop-like"/>
</dbReference>
<dbReference type="InterPro" id="IPR011400">
    <property type="entry name" value="EIF3B"/>
</dbReference>
<evidence type="ECO:0000256" key="2">
    <source>
        <dbReference type="ARBA" id="ARBA00022490"/>
    </source>
</evidence>
<dbReference type="InterPro" id="IPR034363">
    <property type="entry name" value="eIF3B_RRM"/>
</dbReference>
<accession>A0A448ZII5</accession>
<dbReference type="InterPro" id="IPR035979">
    <property type="entry name" value="RBD_domain_sf"/>
</dbReference>
<evidence type="ECO:0000256" key="8">
    <source>
        <dbReference type="SAM" id="Coils"/>
    </source>
</evidence>
<dbReference type="GO" id="GO:0003743">
    <property type="term" value="F:translation initiation factor activity"/>
    <property type="evidence" value="ECO:0007669"/>
    <property type="project" value="UniProtKB-UniRule"/>
</dbReference>
<dbReference type="PIRSF" id="PIRSF036424">
    <property type="entry name" value="eIF3b"/>
    <property type="match status" value="1"/>
</dbReference>
<evidence type="ECO:0000256" key="3">
    <source>
        <dbReference type="ARBA" id="ARBA00022540"/>
    </source>
</evidence>
<feature type="domain" description="RRM" evidence="9">
    <location>
        <begin position="46"/>
        <end position="139"/>
    </location>
</feature>
<dbReference type="AlphaFoldDB" id="A0A448ZII5"/>
<dbReference type="InterPro" id="IPR015943">
    <property type="entry name" value="WD40/YVTN_repeat-like_dom_sf"/>
</dbReference>
<dbReference type="Proteomes" id="UP000291116">
    <property type="component" value="Unassembled WGS sequence"/>
</dbReference>
<keyword evidence="5 6" id="KW-0648">Protein biosynthesis</keyword>
<dbReference type="GO" id="GO:0031369">
    <property type="term" value="F:translation initiation factor binding"/>
    <property type="evidence" value="ECO:0007669"/>
    <property type="project" value="InterPro"/>
</dbReference>
<dbReference type="InterPro" id="IPR000504">
    <property type="entry name" value="RRM_dom"/>
</dbReference>
<evidence type="ECO:0000256" key="4">
    <source>
        <dbReference type="ARBA" id="ARBA00022884"/>
    </source>
</evidence>
<dbReference type="CDD" id="cd12278">
    <property type="entry name" value="RRM_eIF3B"/>
    <property type="match status" value="1"/>
</dbReference>
<comment type="function">
    <text evidence="7">Component of the eukaryotic translation initiation factor 3 (eIF-3) complex, which is involved in protein synthesis and, together with other initiation factors, stimulates binding of mRNA and methionyl-tRNAi to the 40S ribosome.</text>
</comment>
<comment type="subcellular location">
    <subcellularLocation>
        <location evidence="1 6 7">Cytoplasm</location>
    </subcellularLocation>
</comment>